<organism evidence="1 2">
    <name type="scientific">Leptosia nina</name>
    <dbReference type="NCBI Taxonomy" id="320188"/>
    <lineage>
        <taxon>Eukaryota</taxon>
        <taxon>Metazoa</taxon>
        <taxon>Ecdysozoa</taxon>
        <taxon>Arthropoda</taxon>
        <taxon>Hexapoda</taxon>
        <taxon>Insecta</taxon>
        <taxon>Pterygota</taxon>
        <taxon>Neoptera</taxon>
        <taxon>Endopterygota</taxon>
        <taxon>Lepidoptera</taxon>
        <taxon>Glossata</taxon>
        <taxon>Ditrysia</taxon>
        <taxon>Papilionoidea</taxon>
        <taxon>Pieridae</taxon>
        <taxon>Pierinae</taxon>
        <taxon>Leptosia</taxon>
    </lineage>
</organism>
<dbReference type="Proteomes" id="UP001497472">
    <property type="component" value="Unassembled WGS sequence"/>
</dbReference>
<reference evidence="1 2" key="1">
    <citation type="submission" date="2023-11" db="EMBL/GenBank/DDBJ databases">
        <authorList>
            <person name="Okamura Y."/>
        </authorList>
    </citation>
    <scope>NUCLEOTIDE SEQUENCE [LARGE SCALE GENOMIC DNA]</scope>
</reference>
<evidence type="ECO:0000313" key="2">
    <source>
        <dbReference type="Proteomes" id="UP001497472"/>
    </source>
</evidence>
<keyword evidence="2" id="KW-1185">Reference proteome</keyword>
<name>A0AAV1JHT1_9NEOP</name>
<accession>A0AAV1JHT1</accession>
<comment type="caution">
    <text evidence="1">The sequence shown here is derived from an EMBL/GenBank/DDBJ whole genome shotgun (WGS) entry which is preliminary data.</text>
</comment>
<dbReference type="AlphaFoldDB" id="A0AAV1JHT1"/>
<proteinExistence type="predicted"/>
<protein>
    <submittedName>
        <fullName evidence="1">Uncharacterized protein</fullName>
    </submittedName>
</protein>
<evidence type="ECO:0000313" key="1">
    <source>
        <dbReference type="EMBL" id="CAK1548719.1"/>
    </source>
</evidence>
<gene>
    <name evidence="1" type="ORF">LNINA_LOCUS8080</name>
</gene>
<sequence length="134" mass="14401">MDGVVDKVEPLVQLPTVDSDVRHPRTGHSGCPHEWSTFNGARDLAVTPRNPNQLTLNKPICITTSEFLKGKLGELFRQIKALDQAISAELAKALWARPGATPLSPRAAGSTLADKQRALEAISSPAAKTVLPEK</sequence>
<dbReference type="EMBL" id="CAVLEF010000010">
    <property type="protein sequence ID" value="CAK1548719.1"/>
    <property type="molecule type" value="Genomic_DNA"/>
</dbReference>